<evidence type="ECO:0000313" key="2">
    <source>
        <dbReference type="EMBL" id="GIX85006.1"/>
    </source>
</evidence>
<reference evidence="2 3" key="1">
    <citation type="submission" date="2021-06" db="EMBL/GenBank/DDBJ databases">
        <title>Caerostris extrusa draft genome.</title>
        <authorList>
            <person name="Kono N."/>
            <person name="Arakawa K."/>
        </authorList>
    </citation>
    <scope>NUCLEOTIDE SEQUENCE [LARGE SCALE GENOMIC DNA]</scope>
</reference>
<evidence type="ECO:0000313" key="3">
    <source>
        <dbReference type="Proteomes" id="UP001054945"/>
    </source>
</evidence>
<organism evidence="2 3">
    <name type="scientific">Caerostris extrusa</name>
    <name type="common">Bark spider</name>
    <name type="synonym">Caerostris bankana</name>
    <dbReference type="NCBI Taxonomy" id="172846"/>
    <lineage>
        <taxon>Eukaryota</taxon>
        <taxon>Metazoa</taxon>
        <taxon>Ecdysozoa</taxon>
        <taxon>Arthropoda</taxon>
        <taxon>Chelicerata</taxon>
        <taxon>Arachnida</taxon>
        <taxon>Araneae</taxon>
        <taxon>Araneomorphae</taxon>
        <taxon>Entelegynae</taxon>
        <taxon>Araneoidea</taxon>
        <taxon>Araneidae</taxon>
        <taxon>Caerostris</taxon>
    </lineage>
</organism>
<protein>
    <submittedName>
        <fullName evidence="2">Uncharacterized protein</fullName>
    </submittedName>
</protein>
<gene>
    <name evidence="2" type="ORF">CEXT_382251</name>
</gene>
<dbReference type="EMBL" id="BPLR01003471">
    <property type="protein sequence ID" value="GIX85006.1"/>
    <property type="molecule type" value="Genomic_DNA"/>
</dbReference>
<sequence>MAQHPYKGGWILLILVALNFFLLPATHSRLCSLCSSPCFAIHGNVEASIEQEIRGDIHSLPSPVPSQDETLGNSGVETNDPIFHFVITPIHVRPPCSSPCFAIHGNVESIYRTGNPGRHPPSLTVPLRWNLGELWVETNDPDISLRDQY</sequence>
<evidence type="ECO:0000256" key="1">
    <source>
        <dbReference type="SAM" id="SignalP"/>
    </source>
</evidence>
<proteinExistence type="predicted"/>
<accession>A0AAV4NJQ3</accession>
<name>A0AAV4NJQ3_CAEEX</name>
<dbReference type="AlphaFoldDB" id="A0AAV4NJQ3"/>
<comment type="caution">
    <text evidence="2">The sequence shown here is derived from an EMBL/GenBank/DDBJ whole genome shotgun (WGS) entry which is preliminary data.</text>
</comment>
<feature type="signal peptide" evidence="1">
    <location>
        <begin position="1"/>
        <end position="28"/>
    </location>
</feature>
<keyword evidence="1" id="KW-0732">Signal</keyword>
<keyword evidence="3" id="KW-1185">Reference proteome</keyword>
<feature type="chain" id="PRO_5043338141" evidence="1">
    <location>
        <begin position="29"/>
        <end position="149"/>
    </location>
</feature>
<dbReference type="Proteomes" id="UP001054945">
    <property type="component" value="Unassembled WGS sequence"/>
</dbReference>